<proteinExistence type="predicted"/>
<gene>
    <name evidence="4" type="ORF">SAMN02746098_01370</name>
</gene>
<dbReference type="OrthoDB" id="1797494at2"/>
<feature type="region of interest" description="Disordered" evidence="1">
    <location>
        <begin position="331"/>
        <end position="441"/>
    </location>
</feature>
<feature type="domain" description="DUF5667" evidence="3">
    <location>
        <begin position="112"/>
        <end position="224"/>
    </location>
</feature>
<evidence type="ECO:0000313" key="4">
    <source>
        <dbReference type="EMBL" id="SHH75234.1"/>
    </source>
</evidence>
<keyword evidence="5" id="KW-1185">Reference proteome</keyword>
<dbReference type="AlphaFoldDB" id="A0A1M5VJJ5"/>
<dbReference type="RefSeq" id="WP_073028774.1">
    <property type="nucleotide sequence ID" value="NZ_FQXJ01000004.1"/>
</dbReference>
<name>A0A1M5VJJ5_9FIRM</name>
<organism evidence="4 5">
    <name type="scientific">Desulfosporosinus lacus DSM 15449</name>
    <dbReference type="NCBI Taxonomy" id="1121420"/>
    <lineage>
        <taxon>Bacteria</taxon>
        <taxon>Bacillati</taxon>
        <taxon>Bacillota</taxon>
        <taxon>Clostridia</taxon>
        <taxon>Eubacteriales</taxon>
        <taxon>Desulfitobacteriaceae</taxon>
        <taxon>Desulfosporosinus</taxon>
    </lineage>
</organism>
<sequence>MNILKKKLALALTLALCVMPLTASLALAETDGDLNAPVANLETAPVAENEVSEPASDTEATTDPEVTEETESNTEPEDTAETDAGEVPDGSENAEEDLPPILDENGEVVSPGTLPDSPVYWLTTLIEKLQVALTFDPVKKTELLEDQALERIAEAGALIEQGDTEEAEGAITAYTEKIAEAQAFLALLTETDSETTVKLETALSKTHANNIQTLGGLLEKLPPQAAQKVALNVVRSMEKSITKMDKKDQLMVAKELRKATKGLEDSELSEEDQAALENLDQTLEGEDDQSEELDGVAVASGETLNTMALTTSALPDADAEKSKVLKVKSEAKAELKSAKQQGQTLELKGESESLPKEELKESPEEKAKSEEKSKDEAKAQEQKVIEQKAQQEAKLKAEQESGSKEKDASLDNASKKPEGEKTQAKAPKERDKGDKSGSKER</sequence>
<accession>A0A1M5VJJ5</accession>
<feature type="chain" id="PRO_5039442802" description="DUF5667 domain-containing protein" evidence="2">
    <location>
        <begin position="24"/>
        <end position="441"/>
    </location>
</feature>
<keyword evidence="2" id="KW-0732">Signal</keyword>
<dbReference type="Pfam" id="PF18915">
    <property type="entry name" value="DUF5667"/>
    <property type="match status" value="1"/>
</dbReference>
<feature type="signal peptide" evidence="2">
    <location>
        <begin position="1"/>
        <end position="23"/>
    </location>
</feature>
<dbReference type="STRING" id="1121420.SAMN02746098_01370"/>
<dbReference type="Proteomes" id="UP000183954">
    <property type="component" value="Unassembled WGS sequence"/>
</dbReference>
<evidence type="ECO:0000256" key="1">
    <source>
        <dbReference type="SAM" id="MobiDB-lite"/>
    </source>
</evidence>
<protein>
    <recommendedName>
        <fullName evidence="3">DUF5667 domain-containing protein</fullName>
    </recommendedName>
</protein>
<evidence type="ECO:0000313" key="5">
    <source>
        <dbReference type="Proteomes" id="UP000183954"/>
    </source>
</evidence>
<evidence type="ECO:0000256" key="2">
    <source>
        <dbReference type="SAM" id="SignalP"/>
    </source>
</evidence>
<dbReference type="InterPro" id="IPR043725">
    <property type="entry name" value="DUF5667"/>
</dbReference>
<feature type="compositionally biased region" description="Basic and acidic residues" evidence="1">
    <location>
        <begin position="347"/>
        <end position="441"/>
    </location>
</feature>
<evidence type="ECO:0000259" key="3">
    <source>
        <dbReference type="Pfam" id="PF18915"/>
    </source>
</evidence>
<reference evidence="5" key="1">
    <citation type="submission" date="2016-11" db="EMBL/GenBank/DDBJ databases">
        <authorList>
            <person name="Varghese N."/>
            <person name="Submissions S."/>
        </authorList>
    </citation>
    <scope>NUCLEOTIDE SEQUENCE [LARGE SCALE GENOMIC DNA]</scope>
    <source>
        <strain evidence="5">DSM 15449</strain>
    </source>
</reference>
<feature type="region of interest" description="Disordered" evidence="1">
    <location>
        <begin position="45"/>
        <end position="113"/>
    </location>
</feature>
<feature type="compositionally biased region" description="Acidic residues" evidence="1">
    <location>
        <begin position="60"/>
        <end position="86"/>
    </location>
</feature>
<dbReference type="EMBL" id="FQXJ01000004">
    <property type="protein sequence ID" value="SHH75234.1"/>
    <property type="molecule type" value="Genomic_DNA"/>
</dbReference>